<gene>
    <name evidence="1" type="ORF">LCGC14_2872680</name>
</gene>
<name>A0A0F9ATN7_9ZZZZ</name>
<dbReference type="InterPro" id="IPR029063">
    <property type="entry name" value="SAM-dependent_MTases_sf"/>
</dbReference>
<reference evidence="1" key="1">
    <citation type="journal article" date="2015" name="Nature">
        <title>Complex archaea that bridge the gap between prokaryotes and eukaryotes.</title>
        <authorList>
            <person name="Spang A."/>
            <person name="Saw J.H."/>
            <person name="Jorgensen S.L."/>
            <person name="Zaremba-Niedzwiedzka K."/>
            <person name="Martijn J."/>
            <person name="Lind A.E."/>
            <person name="van Eijk R."/>
            <person name="Schleper C."/>
            <person name="Guy L."/>
            <person name="Ettema T.J."/>
        </authorList>
    </citation>
    <scope>NUCLEOTIDE SEQUENCE</scope>
</reference>
<sequence>MSTLISEKHRNLYKRHYEVRACVAHRSPWHKLVVNLAQIECAKSILDYGCGPGRGLSKILDIPVADYDPAVPGIDIAPEAQFDIVVANHVLENVEQEFTDAVLEHLHKLTRKVLFFSVSCNPSKKQFADGTRVPRFARDAEWWLTKLTSLFASIEVSENSASELIILGRK</sequence>
<protein>
    <recommendedName>
        <fullName evidence="2">Methyltransferase type 11 domain-containing protein</fullName>
    </recommendedName>
</protein>
<dbReference type="SUPFAM" id="SSF53335">
    <property type="entry name" value="S-adenosyl-L-methionine-dependent methyltransferases"/>
    <property type="match status" value="1"/>
</dbReference>
<evidence type="ECO:0000313" key="1">
    <source>
        <dbReference type="EMBL" id="KKK75541.1"/>
    </source>
</evidence>
<evidence type="ECO:0008006" key="2">
    <source>
        <dbReference type="Google" id="ProtNLM"/>
    </source>
</evidence>
<dbReference type="EMBL" id="LAZR01055818">
    <property type="protein sequence ID" value="KKK75541.1"/>
    <property type="molecule type" value="Genomic_DNA"/>
</dbReference>
<accession>A0A0F9ATN7</accession>
<dbReference type="Gene3D" id="3.40.50.150">
    <property type="entry name" value="Vaccinia Virus protein VP39"/>
    <property type="match status" value="1"/>
</dbReference>
<comment type="caution">
    <text evidence="1">The sequence shown here is derived from an EMBL/GenBank/DDBJ whole genome shotgun (WGS) entry which is preliminary data.</text>
</comment>
<organism evidence="1">
    <name type="scientific">marine sediment metagenome</name>
    <dbReference type="NCBI Taxonomy" id="412755"/>
    <lineage>
        <taxon>unclassified sequences</taxon>
        <taxon>metagenomes</taxon>
        <taxon>ecological metagenomes</taxon>
    </lineage>
</organism>
<proteinExistence type="predicted"/>
<dbReference type="Pfam" id="PF13489">
    <property type="entry name" value="Methyltransf_23"/>
    <property type="match status" value="1"/>
</dbReference>
<dbReference type="AlphaFoldDB" id="A0A0F9ATN7"/>